<reference evidence="2 3" key="1">
    <citation type="journal article" date="2009" name="PLoS Genet.">
        <title>Genomic analysis of the basal lineage fungus Rhizopus oryzae reveals a whole-genome duplication.</title>
        <authorList>
            <person name="Ma L.-J."/>
            <person name="Ibrahim A.S."/>
            <person name="Skory C."/>
            <person name="Grabherr M.G."/>
            <person name="Burger G."/>
            <person name="Butler M."/>
            <person name="Elias M."/>
            <person name="Idnurm A."/>
            <person name="Lang B.F."/>
            <person name="Sone T."/>
            <person name="Abe A."/>
            <person name="Calvo S.E."/>
            <person name="Corrochano L.M."/>
            <person name="Engels R."/>
            <person name="Fu J."/>
            <person name="Hansberg W."/>
            <person name="Kim J.-M."/>
            <person name="Kodira C.D."/>
            <person name="Koehrsen M.J."/>
            <person name="Liu B."/>
            <person name="Miranda-Saavedra D."/>
            <person name="O'Leary S."/>
            <person name="Ortiz-Castellanos L."/>
            <person name="Poulter R."/>
            <person name="Rodriguez-Romero J."/>
            <person name="Ruiz-Herrera J."/>
            <person name="Shen Y.-Q."/>
            <person name="Zeng Q."/>
            <person name="Galagan J."/>
            <person name="Birren B.W."/>
            <person name="Cuomo C.A."/>
            <person name="Wickes B.L."/>
        </authorList>
    </citation>
    <scope>NUCLEOTIDE SEQUENCE [LARGE SCALE GENOMIC DNA]</scope>
    <source>
        <strain evidence="3">RA 99-880 / ATCC MYA-4621 / FGSC 9543 / NRRL 43880</strain>
    </source>
</reference>
<feature type="compositionally biased region" description="Basic and acidic residues" evidence="1">
    <location>
        <begin position="104"/>
        <end position="121"/>
    </location>
</feature>
<dbReference type="AlphaFoldDB" id="I1BRU5"/>
<gene>
    <name evidence="2" type="ORF">RO3G_03630</name>
</gene>
<proteinExistence type="predicted"/>
<sequence>MSKSNKDSQPVRIDALGITNESIDDPSENIQASLDDRTNIQEELIEVQSESDQYMEQEEIQVLDDNKAKDTEAQFDNVTMEDAQPSNVTTQPKDIESDVVISKPGEDIDTRSENEVHDSSRSIDTGSDNIVHRSATDVEAEHQQQVESTESIEEQQQKEPDGTASKSASGSQRQYETFIHPMDSGFTPHESNEIASEGPLEQVFTEPVSNVDSPYEFSETASLEAKRARSEWLKDSGTFFSREAYVAYSIPQGFTPEQIEILKMAQRIL</sequence>
<evidence type="ECO:0000313" key="3">
    <source>
        <dbReference type="Proteomes" id="UP000009138"/>
    </source>
</evidence>
<name>I1BRU5_RHIO9</name>
<evidence type="ECO:0000313" key="2">
    <source>
        <dbReference type="EMBL" id="EIE78925.1"/>
    </source>
</evidence>
<feature type="compositionally biased region" description="Basic and acidic residues" evidence="1">
    <location>
        <begin position="130"/>
        <end position="144"/>
    </location>
</feature>
<dbReference type="Proteomes" id="UP000009138">
    <property type="component" value="Unassembled WGS sequence"/>
</dbReference>
<protein>
    <submittedName>
        <fullName evidence="2">Uncharacterized protein</fullName>
    </submittedName>
</protein>
<dbReference type="EMBL" id="CH476733">
    <property type="protein sequence ID" value="EIE78925.1"/>
    <property type="molecule type" value="Genomic_DNA"/>
</dbReference>
<dbReference type="GeneID" id="93610601"/>
<dbReference type="OrthoDB" id="289162at2759"/>
<dbReference type="VEuPathDB" id="FungiDB:RO3G_03630"/>
<dbReference type="RefSeq" id="XP_067514321.1">
    <property type="nucleotide sequence ID" value="XM_067658220.1"/>
</dbReference>
<feature type="region of interest" description="Disordered" evidence="1">
    <location>
        <begin position="1"/>
        <end position="29"/>
    </location>
</feature>
<feature type="compositionally biased region" description="Polar residues" evidence="1">
    <location>
        <begin position="164"/>
        <end position="175"/>
    </location>
</feature>
<evidence type="ECO:0000256" key="1">
    <source>
        <dbReference type="SAM" id="MobiDB-lite"/>
    </source>
</evidence>
<dbReference type="InParanoid" id="I1BRU5"/>
<organism evidence="2 3">
    <name type="scientific">Rhizopus delemar (strain RA 99-880 / ATCC MYA-4621 / FGSC 9543 / NRRL 43880)</name>
    <name type="common">Mucormycosis agent</name>
    <name type="synonym">Rhizopus arrhizus var. delemar</name>
    <dbReference type="NCBI Taxonomy" id="246409"/>
    <lineage>
        <taxon>Eukaryota</taxon>
        <taxon>Fungi</taxon>
        <taxon>Fungi incertae sedis</taxon>
        <taxon>Mucoromycota</taxon>
        <taxon>Mucoromycotina</taxon>
        <taxon>Mucoromycetes</taxon>
        <taxon>Mucorales</taxon>
        <taxon>Mucorineae</taxon>
        <taxon>Rhizopodaceae</taxon>
        <taxon>Rhizopus</taxon>
    </lineage>
</organism>
<feature type="region of interest" description="Disordered" evidence="1">
    <location>
        <begin position="61"/>
        <end position="195"/>
    </location>
</feature>
<keyword evidence="3" id="KW-1185">Reference proteome</keyword>
<accession>I1BRU5</accession>